<gene>
    <name evidence="8" type="ORF">BIW11_13617</name>
</gene>
<dbReference type="EMBL" id="MNPL01029367">
    <property type="protein sequence ID" value="OQR67275.1"/>
    <property type="molecule type" value="Genomic_DNA"/>
</dbReference>
<keyword evidence="3" id="KW-0863">Zinc-finger</keyword>
<keyword evidence="9" id="KW-1185">Reference proteome</keyword>
<dbReference type="SMART" id="SM00581">
    <property type="entry name" value="PSP"/>
    <property type="match status" value="1"/>
</dbReference>
<keyword evidence="5" id="KW-0539">Nucleus</keyword>
<feature type="compositionally biased region" description="Low complexity" evidence="6">
    <location>
        <begin position="391"/>
        <end position="404"/>
    </location>
</feature>
<dbReference type="PANTHER" id="PTHR13316">
    <property type="entry name" value="ZINC FINGER, CCHC DOMAIN CONTAINING 8"/>
    <property type="match status" value="1"/>
</dbReference>
<dbReference type="STRING" id="418985.A0A1V9X103"/>
<dbReference type="Proteomes" id="UP000192247">
    <property type="component" value="Unassembled WGS sequence"/>
</dbReference>
<keyword evidence="2" id="KW-0479">Metal-binding</keyword>
<proteinExistence type="predicted"/>
<feature type="region of interest" description="Disordered" evidence="6">
    <location>
        <begin position="1"/>
        <end position="56"/>
    </location>
</feature>
<dbReference type="AlphaFoldDB" id="A0A1V9X103"/>
<feature type="region of interest" description="Disordered" evidence="6">
    <location>
        <begin position="372"/>
        <end position="460"/>
    </location>
</feature>
<feature type="region of interest" description="Disordered" evidence="6">
    <location>
        <begin position="247"/>
        <end position="287"/>
    </location>
</feature>
<evidence type="ECO:0000256" key="5">
    <source>
        <dbReference type="ARBA" id="ARBA00023242"/>
    </source>
</evidence>
<reference evidence="8 9" key="1">
    <citation type="journal article" date="2017" name="Gigascience">
        <title>Draft genome of the honey bee ectoparasitic mite, Tropilaelaps mercedesae, is shaped by the parasitic life history.</title>
        <authorList>
            <person name="Dong X."/>
            <person name="Armstrong S.D."/>
            <person name="Xia D."/>
            <person name="Makepeace B.L."/>
            <person name="Darby A.C."/>
            <person name="Kadowaki T."/>
        </authorList>
    </citation>
    <scope>NUCLEOTIDE SEQUENCE [LARGE SCALE GENOMIC DNA]</scope>
    <source>
        <strain evidence="8">Wuxi-XJTLU</strain>
    </source>
</reference>
<dbReference type="GO" id="GO:0071013">
    <property type="term" value="C:catalytic step 2 spliceosome"/>
    <property type="evidence" value="ECO:0007669"/>
    <property type="project" value="TreeGrafter"/>
</dbReference>
<dbReference type="Pfam" id="PF04046">
    <property type="entry name" value="PSP"/>
    <property type="match status" value="1"/>
</dbReference>
<name>A0A1V9X103_9ACAR</name>
<dbReference type="GO" id="GO:0008270">
    <property type="term" value="F:zinc ion binding"/>
    <property type="evidence" value="ECO:0007669"/>
    <property type="project" value="UniProtKB-KW"/>
</dbReference>
<organism evidence="8 9">
    <name type="scientific">Tropilaelaps mercedesae</name>
    <dbReference type="NCBI Taxonomy" id="418985"/>
    <lineage>
        <taxon>Eukaryota</taxon>
        <taxon>Metazoa</taxon>
        <taxon>Ecdysozoa</taxon>
        <taxon>Arthropoda</taxon>
        <taxon>Chelicerata</taxon>
        <taxon>Arachnida</taxon>
        <taxon>Acari</taxon>
        <taxon>Parasitiformes</taxon>
        <taxon>Mesostigmata</taxon>
        <taxon>Gamasina</taxon>
        <taxon>Dermanyssoidea</taxon>
        <taxon>Laelapidae</taxon>
        <taxon>Tropilaelaps</taxon>
    </lineage>
</organism>
<evidence type="ECO:0000313" key="9">
    <source>
        <dbReference type="Proteomes" id="UP000192247"/>
    </source>
</evidence>
<dbReference type="InParanoid" id="A0A1V9X103"/>
<evidence type="ECO:0000256" key="6">
    <source>
        <dbReference type="SAM" id="MobiDB-lite"/>
    </source>
</evidence>
<dbReference type="InterPro" id="IPR006568">
    <property type="entry name" value="PSP_pro-rich"/>
</dbReference>
<feature type="compositionally biased region" description="Low complexity" evidence="6">
    <location>
        <begin position="18"/>
        <end position="45"/>
    </location>
</feature>
<evidence type="ECO:0000256" key="2">
    <source>
        <dbReference type="ARBA" id="ARBA00022723"/>
    </source>
</evidence>
<keyword evidence="4" id="KW-0862">Zinc</keyword>
<dbReference type="InterPro" id="IPR052115">
    <property type="entry name" value="NEXT_complex_subunit_ZCCHC8"/>
</dbReference>
<dbReference type="PANTHER" id="PTHR13316:SF0">
    <property type="entry name" value="ZINC FINGER CCHC DOMAIN-CONTAINING PROTEIN 8"/>
    <property type="match status" value="1"/>
</dbReference>
<evidence type="ECO:0000313" key="8">
    <source>
        <dbReference type="EMBL" id="OQR67275.1"/>
    </source>
</evidence>
<protein>
    <submittedName>
        <fullName evidence="8">Zinc finger protein-like</fullName>
    </submittedName>
</protein>
<evidence type="ECO:0000256" key="3">
    <source>
        <dbReference type="ARBA" id="ARBA00022771"/>
    </source>
</evidence>
<dbReference type="FunCoup" id="A0A1V9X103">
    <property type="interactions" value="65"/>
</dbReference>
<dbReference type="GO" id="GO:0003723">
    <property type="term" value="F:RNA binding"/>
    <property type="evidence" value="ECO:0007669"/>
    <property type="project" value="TreeGrafter"/>
</dbReference>
<evidence type="ECO:0000256" key="4">
    <source>
        <dbReference type="ARBA" id="ARBA00022833"/>
    </source>
</evidence>
<sequence length="528" mass="57965">MESDNADNSATDEKLEIEIAIESSGETSSEEVSQTTNSQDSVVVEEVQEAPTETTSTKEFEVGGVCVIKFHTKELHKKYFGHVKHHLEQLVRETASDFTQLFYVDTARTEAAPPHKQFYESVKNESLVDDAPLSTTSVASSGRKCFNCLGDHHITECTKPIDRRAIAENRRNLQLKQQGSNARFFEDEERNSRFTPGRWGRRLLDAMGVRRNELPAFVYRMRVLGYPPGWLKEAEVETSGLKIFDGHGNEVKKPLPLKKAKKPTPAAPEDGEVLSGGSEDLDSDSEDENAIRYQPEKLIEIPGFNMPLPPGYQDEHRRYGMPPLQPHQMKHKAILNMTVQKEPAQAERLRRKMDLPAPKNTVADNAAEAATLKRKLNIPPPKADTGGAVPNGGAEAAKAAAEMPAAKRRRLDVEEDEEPQNDAAATTDPGIDPTSDGGNYDEQLPGKDDTDAPSSGTSLKLHRSLSLGSVPGTPIPASISRVLSLPDPAKWSVGVADHIPFENLPGATGTFEKMRGLLAKIKDLRNGS</sequence>
<evidence type="ECO:0000259" key="7">
    <source>
        <dbReference type="SMART" id="SM00581"/>
    </source>
</evidence>
<dbReference type="OrthoDB" id="8026949at2759"/>
<accession>A0A1V9X103</accession>
<comment type="caution">
    <text evidence="8">The sequence shown here is derived from an EMBL/GenBank/DDBJ whole genome shotgun (WGS) entry which is preliminary data.</text>
</comment>
<comment type="subcellular location">
    <subcellularLocation>
        <location evidence="1">Nucleus</location>
    </subcellularLocation>
</comment>
<evidence type="ECO:0000256" key="1">
    <source>
        <dbReference type="ARBA" id="ARBA00004123"/>
    </source>
</evidence>
<feature type="domain" description="PSP proline-rich" evidence="7">
    <location>
        <begin position="191"/>
        <end position="243"/>
    </location>
</feature>